<accession>X0YTU6</accession>
<feature type="non-terminal residue" evidence="1">
    <location>
        <position position="89"/>
    </location>
</feature>
<reference evidence="1" key="1">
    <citation type="journal article" date="2014" name="Front. Microbiol.">
        <title>High frequency of phylogenetically diverse reductive dehalogenase-homologous genes in deep subseafloor sedimentary metagenomes.</title>
        <authorList>
            <person name="Kawai M."/>
            <person name="Futagami T."/>
            <person name="Toyoda A."/>
            <person name="Takaki Y."/>
            <person name="Nishi S."/>
            <person name="Hori S."/>
            <person name="Arai W."/>
            <person name="Tsubouchi T."/>
            <person name="Morono Y."/>
            <person name="Uchiyama I."/>
            <person name="Ito T."/>
            <person name="Fujiyama A."/>
            <person name="Inagaki F."/>
            <person name="Takami H."/>
        </authorList>
    </citation>
    <scope>NUCLEOTIDE SEQUENCE</scope>
    <source>
        <strain evidence="1">Expedition CK06-06</strain>
    </source>
</reference>
<dbReference type="AlphaFoldDB" id="X0YTU6"/>
<proteinExistence type="predicted"/>
<dbReference type="SUPFAM" id="SSF52402">
    <property type="entry name" value="Adenine nucleotide alpha hydrolases-like"/>
    <property type="match status" value="1"/>
</dbReference>
<name>X0YTU6_9ZZZZ</name>
<dbReference type="EMBL" id="BARS01054803">
    <property type="protein sequence ID" value="GAG51773.1"/>
    <property type="molecule type" value="Genomic_DNA"/>
</dbReference>
<gene>
    <name evidence="1" type="ORF">S01H1_81050</name>
</gene>
<evidence type="ECO:0000313" key="1">
    <source>
        <dbReference type="EMBL" id="GAG51773.1"/>
    </source>
</evidence>
<sequence>MYKKIMVPLDGSDLAECVLPHVETVAMGCEVKNVTFVRAVEPLHLPSASEWLPSPEERQRIESGHRSDAQDYLTELVGRLKYGGADLQS</sequence>
<evidence type="ECO:0008006" key="2">
    <source>
        <dbReference type="Google" id="ProtNLM"/>
    </source>
</evidence>
<protein>
    <recommendedName>
        <fullName evidence="2">UspA domain-containing protein</fullName>
    </recommendedName>
</protein>
<organism evidence="1">
    <name type="scientific">marine sediment metagenome</name>
    <dbReference type="NCBI Taxonomy" id="412755"/>
    <lineage>
        <taxon>unclassified sequences</taxon>
        <taxon>metagenomes</taxon>
        <taxon>ecological metagenomes</taxon>
    </lineage>
</organism>
<dbReference type="Gene3D" id="3.40.50.620">
    <property type="entry name" value="HUPs"/>
    <property type="match status" value="1"/>
</dbReference>
<comment type="caution">
    <text evidence="1">The sequence shown here is derived from an EMBL/GenBank/DDBJ whole genome shotgun (WGS) entry which is preliminary data.</text>
</comment>
<dbReference type="InterPro" id="IPR014729">
    <property type="entry name" value="Rossmann-like_a/b/a_fold"/>
</dbReference>